<protein>
    <recommendedName>
        <fullName evidence="3">DUF2794 domain-containing protein</fullName>
    </recommendedName>
</protein>
<sequence>MDSNAGGDESQQQAKLISLVRTSDPPITFNRRELDQILRIYGFMVSAGEWRDYAIDHLMDRAVFSIFRRASEVPMFRVEKNPRLARKQGAYSVIAASGLILKRGHELDRVLRVFDKSLSIVRG</sequence>
<keyword evidence="2" id="KW-1185">Reference proteome</keyword>
<dbReference type="Proteomes" id="UP000232163">
    <property type="component" value="Unassembled WGS sequence"/>
</dbReference>
<dbReference type="EMBL" id="MZMT01000035">
    <property type="protein sequence ID" value="PIO43904.1"/>
    <property type="molecule type" value="Genomic_DNA"/>
</dbReference>
<accession>A0A2N9VWN6</accession>
<dbReference type="AlphaFoldDB" id="A0A2N9VWN6"/>
<dbReference type="OrthoDB" id="7159482at2"/>
<dbReference type="KEGG" id="pht:BLM14_19105"/>
<reference evidence="1 2" key="1">
    <citation type="journal article" date="2017" name="Int J Environ Stud">
        <title>Does the Miocene-Pliocene relict legume Oxytropis triphylla form nitrogen-fixing nodules with a combination of bacterial strains?</title>
        <authorList>
            <person name="Safronova V."/>
            <person name="Belimov A."/>
            <person name="Sazanova A."/>
            <person name="Kuznetsova I."/>
            <person name="Popova J."/>
            <person name="Andronov E."/>
            <person name="Verkhozina A."/>
            <person name="Tikhonovich I."/>
        </authorList>
    </citation>
    <scope>NUCLEOTIDE SEQUENCE [LARGE SCALE GENOMIC DNA]</scope>
    <source>
        <strain evidence="1 2">Tri-38</strain>
    </source>
</reference>
<evidence type="ECO:0000313" key="2">
    <source>
        <dbReference type="Proteomes" id="UP000232163"/>
    </source>
</evidence>
<gene>
    <name evidence="1" type="ORF">B5P45_15100</name>
</gene>
<dbReference type="Pfam" id="PF10984">
    <property type="entry name" value="DUF2794"/>
    <property type="match status" value="1"/>
</dbReference>
<proteinExistence type="predicted"/>
<organism evidence="1 2">
    <name type="scientific">Phyllobacterium zundukense</name>
    <dbReference type="NCBI Taxonomy" id="1867719"/>
    <lineage>
        <taxon>Bacteria</taxon>
        <taxon>Pseudomonadati</taxon>
        <taxon>Pseudomonadota</taxon>
        <taxon>Alphaproteobacteria</taxon>
        <taxon>Hyphomicrobiales</taxon>
        <taxon>Phyllobacteriaceae</taxon>
        <taxon>Phyllobacterium</taxon>
    </lineage>
</organism>
<evidence type="ECO:0008006" key="3">
    <source>
        <dbReference type="Google" id="ProtNLM"/>
    </source>
</evidence>
<evidence type="ECO:0000313" key="1">
    <source>
        <dbReference type="EMBL" id="PIO43904.1"/>
    </source>
</evidence>
<dbReference type="InterPro" id="IPR021252">
    <property type="entry name" value="DUF2794"/>
</dbReference>
<comment type="caution">
    <text evidence="1">The sequence shown here is derived from an EMBL/GenBank/DDBJ whole genome shotgun (WGS) entry which is preliminary data.</text>
</comment>
<name>A0A2N9VWN6_9HYPH</name>